<feature type="compositionally biased region" description="Basic and acidic residues" evidence="1">
    <location>
        <begin position="239"/>
        <end position="252"/>
    </location>
</feature>
<feature type="compositionally biased region" description="Basic and acidic residues" evidence="1">
    <location>
        <begin position="337"/>
        <end position="352"/>
    </location>
</feature>
<feature type="region of interest" description="Disordered" evidence="1">
    <location>
        <begin position="65"/>
        <end position="86"/>
    </location>
</feature>
<sequence>ADWLQRHGTGVPSGDDREALAQSLTRELETHGFPKAAVEEEVSRFLERGRVSATNLDRLQRRLMRSVRHGAPSEEGAPPASARESRLLEPLAAKPQAPTVQETAKASRPSVCYWDGNSLTVKPEFQKLAKWSKVAAVQKLCMEDEQVKQQMVDKERKSRYRDFLNEQIQEHVRAKEKEKEEKVKARVRADKDQEFSKIEALAAAQHRQEQMVRLKDEILTQVESCRSKRQEEMVSDVSRAQEENEKALKSLEEEKLQVLKKKEARRLIDQGQADLWAAERQIQTEQKQQDAKRRAEEKRRREEEAERKRQEKAELTERANVERALFFEKLHQTQSKEGARTERLTKRNERLVVEQQALAPIRAAAQRAEEEDRKKEEERWKKRRENVEFLHQQMHEKEQRRKKDVEFEQAKLRESEDLAKRQAKIESKKQEDLQKRKSQYKEDLVEQMVTRQAGKVRGQMIREDAMSDMEIALNKDMLSKLLVHDR</sequence>
<name>A0A812PU33_SYMPI</name>
<evidence type="ECO:0000256" key="1">
    <source>
        <dbReference type="SAM" id="MobiDB-lite"/>
    </source>
</evidence>
<gene>
    <name evidence="2" type="ORF">SPIL2461_LOCUS8451</name>
</gene>
<feature type="compositionally biased region" description="Low complexity" evidence="1">
    <location>
        <begin position="354"/>
        <end position="366"/>
    </location>
</feature>
<comment type="caution">
    <text evidence="2">The sequence shown here is derived from an EMBL/GenBank/DDBJ whole genome shotgun (WGS) entry which is preliminary data.</text>
</comment>
<feature type="region of interest" description="Disordered" evidence="1">
    <location>
        <begin position="331"/>
        <end position="439"/>
    </location>
</feature>
<dbReference type="AlphaFoldDB" id="A0A812PU33"/>
<feature type="region of interest" description="Disordered" evidence="1">
    <location>
        <begin position="225"/>
        <end position="252"/>
    </location>
</feature>
<protein>
    <submittedName>
        <fullName evidence="2">Uncharacterized protein</fullName>
    </submittedName>
</protein>
<keyword evidence="3" id="KW-1185">Reference proteome</keyword>
<dbReference type="EMBL" id="CAJNIZ010013892">
    <property type="protein sequence ID" value="CAE7355508.1"/>
    <property type="molecule type" value="Genomic_DNA"/>
</dbReference>
<evidence type="ECO:0000313" key="2">
    <source>
        <dbReference type="EMBL" id="CAE7355508.1"/>
    </source>
</evidence>
<proteinExistence type="predicted"/>
<feature type="compositionally biased region" description="Low complexity" evidence="1">
    <location>
        <begin position="73"/>
        <end position="82"/>
    </location>
</feature>
<feature type="compositionally biased region" description="Basic and acidic residues" evidence="1">
    <location>
        <begin position="367"/>
        <end position="439"/>
    </location>
</feature>
<dbReference type="Proteomes" id="UP000649617">
    <property type="component" value="Unassembled WGS sequence"/>
</dbReference>
<feature type="region of interest" description="Disordered" evidence="1">
    <location>
        <begin position="279"/>
        <end position="315"/>
    </location>
</feature>
<reference evidence="2" key="1">
    <citation type="submission" date="2021-02" db="EMBL/GenBank/DDBJ databases">
        <authorList>
            <person name="Dougan E. K."/>
            <person name="Rhodes N."/>
            <person name="Thang M."/>
            <person name="Chan C."/>
        </authorList>
    </citation>
    <scope>NUCLEOTIDE SEQUENCE</scope>
</reference>
<dbReference type="OrthoDB" id="442773at2759"/>
<accession>A0A812PU33</accession>
<feature type="non-terminal residue" evidence="2">
    <location>
        <position position="1"/>
    </location>
</feature>
<organism evidence="2 3">
    <name type="scientific">Symbiodinium pilosum</name>
    <name type="common">Dinoflagellate</name>
    <dbReference type="NCBI Taxonomy" id="2952"/>
    <lineage>
        <taxon>Eukaryota</taxon>
        <taxon>Sar</taxon>
        <taxon>Alveolata</taxon>
        <taxon>Dinophyceae</taxon>
        <taxon>Suessiales</taxon>
        <taxon>Symbiodiniaceae</taxon>
        <taxon>Symbiodinium</taxon>
    </lineage>
</organism>
<feature type="compositionally biased region" description="Basic and acidic residues" evidence="1">
    <location>
        <begin position="287"/>
        <end position="315"/>
    </location>
</feature>
<evidence type="ECO:0000313" key="3">
    <source>
        <dbReference type="Proteomes" id="UP000649617"/>
    </source>
</evidence>